<dbReference type="InterPro" id="IPR052372">
    <property type="entry name" value="YpjD/HemX"/>
</dbReference>
<dbReference type="EMBL" id="JAHZIJ010000011">
    <property type="protein sequence ID" value="MBW7476198.1"/>
    <property type="molecule type" value="Genomic_DNA"/>
</dbReference>
<name>A0ABS7DAL6_9BACL</name>
<keyword evidence="1" id="KW-1133">Transmembrane helix</keyword>
<comment type="caution">
    <text evidence="3">The sequence shown here is derived from an EMBL/GenBank/DDBJ whole genome shotgun (WGS) entry which is preliminary data.</text>
</comment>
<evidence type="ECO:0000313" key="4">
    <source>
        <dbReference type="Proteomes" id="UP000812277"/>
    </source>
</evidence>
<evidence type="ECO:0000313" key="3">
    <source>
        <dbReference type="EMBL" id="MBW7476198.1"/>
    </source>
</evidence>
<evidence type="ECO:0000256" key="1">
    <source>
        <dbReference type="SAM" id="Phobius"/>
    </source>
</evidence>
<reference evidence="3 4" key="1">
    <citation type="submission" date="2021-07" db="EMBL/GenBank/DDBJ databases">
        <title>Paenibacillus radiodurans sp. nov., isolated from the southeastern edge of Tengger Desert.</title>
        <authorList>
            <person name="Zhang G."/>
        </authorList>
    </citation>
    <scope>NUCLEOTIDE SEQUENCE [LARGE SCALE GENOMIC DNA]</scope>
    <source>
        <strain evidence="3 4">DT7-4</strain>
    </source>
</reference>
<feature type="transmembrane region" description="Helical" evidence="1">
    <location>
        <begin position="245"/>
        <end position="262"/>
    </location>
</feature>
<dbReference type="Proteomes" id="UP000812277">
    <property type="component" value="Unassembled WGS sequence"/>
</dbReference>
<organism evidence="3 4">
    <name type="scientific">Paenibacillus oenotherae</name>
    <dbReference type="NCBI Taxonomy" id="1435645"/>
    <lineage>
        <taxon>Bacteria</taxon>
        <taxon>Bacillati</taxon>
        <taxon>Bacillota</taxon>
        <taxon>Bacilli</taxon>
        <taxon>Bacillales</taxon>
        <taxon>Paenibacillaceae</taxon>
        <taxon>Paenibacillus</taxon>
    </lineage>
</organism>
<feature type="transmembrane region" description="Helical" evidence="1">
    <location>
        <begin position="181"/>
        <end position="206"/>
    </location>
</feature>
<keyword evidence="1" id="KW-0812">Transmembrane</keyword>
<proteinExistence type="predicted"/>
<keyword evidence="4" id="KW-1185">Reference proteome</keyword>
<feature type="transmembrane region" description="Helical" evidence="1">
    <location>
        <begin position="93"/>
        <end position="113"/>
    </location>
</feature>
<feature type="domain" description="Cytochrome c assembly protein" evidence="2">
    <location>
        <begin position="66"/>
        <end position="262"/>
    </location>
</feature>
<dbReference type="InterPro" id="IPR002541">
    <property type="entry name" value="Cyt_c_assembly"/>
</dbReference>
<protein>
    <submittedName>
        <fullName evidence="3">Cytochrome c biogenesis protein</fullName>
    </submittedName>
</protein>
<feature type="transmembrane region" description="Helical" evidence="1">
    <location>
        <begin position="36"/>
        <end position="57"/>
    </location>
</feature>
<evidence type="ECO:0000259" key="2">
    <source>
        <dbReference type="Pfam" id="PF01578"/>
    </source>
</evidence>
<dbReference type="Pfam" id="PF01578">
    <property type="entry name" value="Cytochrom_C_asm"/>
    <property type="match status" value="1"/>
</dbReference>
<gene>
    <name evidence="3" type="ORF">K0T92_15755</name>
</gene>
<feature type="transmembrane region" description="Helical" evidence="1">
    <location>
        <begin position="6"/>
        <end position="24"/>
    </location>
</feature>
<feature type="transmembrane region" description="Helical" evidence="1">
    <location>
        <begin position="63"/>
        <end position="86"/>
    </location>
</feature>
<dbReference type="PANTHER" id="PTHR38034:SF1">
    <property type="entry name" value="INNER MEMBRANE PROTEIN YPJD"/>
    <property type="match status" value="1"/>
</dbReference>
<sequence length="272" mass="31788">MITQNWLYDAMLYIYALSLLFYFSDFVDRNRQAKRMGTGLLIFVWVLQTIFLIHRIISHFNLSFLSLFEYMLFFSWLLVTISLVISRFFRIEFIVFFVNVAGFAVLTLNLFGIRSGVSMEPWQLAREMLVVHVSLMICAYAVLTIGAIFSGMYLFLHGRLKSKRWSKSVQRLPSLDVINRLMYRFVLVGTPLLTMSLAVAVTSIMVEGRYGLLLDLKVIASFVALVLYIWNMLHYRWFDSPSWKTARWNLICFAVLLFNLLINEASSFHNWS</sequence>
<keyword evidence="1" id="KW-0472">Membrane</keyword>
<feature type="transmembrane region" description="Helical" evidence="1">
    <location>
        <begin position="133"/>
        <end position="156"/>
    </location>
</feature>
<accession>A0ABS7DAL6</accession>
<dbReference type="PANTHER" id="PTHR38034">
    <property type="entry name" value="INNER MEMBRANE PROTEIN YPJD"/>
    <property type="match status" value="1"/>
</dbReference>
<feature type="transmembrane region" description="Helical" evidence="1">
    <location>
        <begin position="212"/>
        <end position="233"/>
    </location>
</feature>